<dbReference type="RefSeq" id="WP_013656434.1">
    <property type="nucleotide sequence ID" value="NC_015275.1"/>
</dbReference>
<name>F2JIX6_CELLD</name>
<dbReference type="STRING" id="642492.Clole_1409"/>
<keyword evidence="2" id="KW-1185">Reference proteome</keyword>
<protein>
    <submittedName>
        <fullName evidence="1">Uncharacterized protein</fullName>
    </submittedName>
</protein>
<dbReference type="AlphaFoldDB" id="F2JIX6"/>
<evidence type="ECO:0000313" key="1">
    <source>
        <dbReference type="EMBL" id="ADZ83135.1"/>
    </source>
</evidence>
<dbReference type="KEGG" id="cle:Clole_1409"/>
<dbReference type="Proteomes" id="UP000008467">
    <property type="component" value="Chromosome"/>
</dbReference>
<evidence type="ECO:0000313" key="2">
    <source>
        <dbReference type="Proteomes" id="UP000008467"/>
    </source>
</evidence>
<proteinExistence type="predicted"/>
<gene>
    <name evidence="1" type="ordered locus">Clole_1409</name>
</gene>
<organism evidence="1 2">
    <name type="scientific">Cellulosilyticum lentocellum (strain ATCC 49066 / DSM 5427 / NCIMB 11756 / RHM5)</name>
    <name type="common">Clostridium lentocellum</name>
    <dbReference type="NCBI Taxonomy" id="642492"/>
    <lineage>
        <taxon>Bacteria</taxon>
        <taxon>Bacillati</taxon>
        <taxon>Bacillota</taxon>
        <taxon>Clostridia</taxon>
        <taxon>Lachnospirales</taxon>
        <taxon>Cellulosilyticaceae</taxon>
        <taxon>Cellulosilyticum</taxon>
    </lineage>
</organism>
<dbReference type="HOGENOM" id="CLU_2300755_0_0_9"/>
<sequence length="100" mass="12194">MFIDLDQDKYINSYYVKRMEREGTDVYFRDKDEKLLGIKSFQTVSEAERYCEEEFCRKINILAEIAYQIENMCDHMSENTEHLYKEIRQIREVLYFVLAP</sequence>
<accession>F2JIX6</accession>
<reference evidence="1 2" key="1">
    <citation type="journal article" date="2011" name="J. Bacteriol.">
        <title>Complete genome sequence of the cellulose-degrading bacterium Cellulosilyticum lentocellum.</title>
        <authorList>
            <consortium name="US DOE Joint Genome Institute"/>
            <person name="Miller D.A."/>
            <person name="Suen G."/>
            <person name="Bruce D."/>
            <person name="Copeland A."/>
            <person name="Cheng J.F."/>
            <person name="Detter C."/>
            <person name="Goodwin L.A."/>
            <person name="Han C.S."/>
            <person name="Hauser L.J."/>
            <person name="Land M.L."/>
            <person name="Lapidus A."/>
            <person name="Lucas S."/>
            <person name="Meincke L."/>
            <person name="Pitluck S."/>
            <person name="Tapia R."/>
            <person name="Teshima H."/>
            <person name="Woyke T."/>
            <person name="Fox B.G."/>
            <person name="Angert E.R."/>
            <person name="Currie C.R."/>
        </authorList>
    </citation>
    <scope>NUCLEOTIDE SEQUENCE [LARGE SCALE GENOMIC DNA]</scope>
    <source>
        <strain evidence="2">ATCC 49066 / DSM 5427 / NCIMB 11756 / RHM5</strain>
    </source>
</reference>
<dbReference type="EMBL" id="CP002582">
    <property type="protein sequence ID" value="ADZ83135.1"/>
    <property type="molecule type" value="Genomic_DNA"/>
</dbReference>